<feature type="region of interest" description="Disordered" evidence="1">
    <location>
        <begin position="116"/>
        <end position="138"/>
    </location>
</feature>
<feature type="compositionally biased region" description="Polar residues" evidence="1">
    <location>
        <begin position="1"/>
        <end position="17"/>
    </location>
</feature>
<gene>
    <name evidence="3" type="ORF">CG34417</name>
    <name evidence="2" type="ORF">CG3960</name>
</gene>
<proteinExistence type="evidence at transcript level"/>
<evidence type="ECO:0000313" key="3">
    <source>
        <dbReference type="FlyBase" id="FBgn0085446"/>
    </source>
</evidence>
<dbReference type="ExpressionAtlas" id="Q95TC5">
    <property type="expression patterns" value="baseline and differential"/>
</dbReference>
<feature type="region of interest" description="Disordered" evidence="1">
    <location>
        <begin position="81"/>
        <end position="100"/>
    </location>
</feature>
<reference evidence="2" key="1">
    <citation type="submission" date="2001-10" db="EMBL/GenBank/DDBJ databases">
        <authorList>
            <person name="Stapleton M."/>
            <person name="Brokstein P."/>
            <person name="Hong L."/>
            <person name="Agbayani A."/>
            <person name="Carlson J."/>
            <person name="Champe M."/>
            <person name="Chavez C."/>
            <person name="Dorsett V."/>
            <person name="Farfan D."/>
            <person name="Frise E."/>
            <person name="George R."/>
            <person name="Gonzalez M."/>
            <person name="Guarin H."/>
            <person name="Li P."/>
            <person name="Liao G."/>
            <person name="Miranda A."/>
            <person name="Mungall C.J."/>
            <person name="Nunoo J."/>
            <person name="Pacleb J."/>
            <person name="Paragas V."/>
            <person name="Park S."/>
            <person name="Phouanenavong S."/>
            <person name="Wan K."/>
            <person name="Yu C."/>
            <person name="Lewis S.E."/>
            <person name="Rubin G.M."/>
            <person name="Celniker S."/>
        </authorList>
    </citation>
    <scope>NUCLEOTIDE SEQUENCE</scope>
    <source>
        <strain evidence="2">Berkeley</strain>
    </source>
</reference>
<evidence type="ECO:0000313" key="2">
    <source>
        <dbReference type="EMBL" id="AAL25270.1"/>
    </source>
</evidence>
<feature type="region of interest" description="Disordered" evidence="1">
    <location>
        <begin position="1"/>
        <end position="66"/>
    </location>
</feature>
<evidence type="ECO:0000256" key="1">
    <source>
        <dbReference type="SAM" id="MobiDB-lite"/>
    </source>
</evidence>
<dbReference type="GO" id="GO:0007498">
    <property type="term" value="P:mesoderm development"/>
    <property type="evidence" value="ECO:0000303"/>
    <property type="project" value="FlyBase"/>
</dbReference>
<feature type="region of interest" description="Disordered" evidence="1">
    <location>
        <begin position="174"/>
        <end position="206"/>
    </location>
</feature>
<dbReference type="VEuPathDB" id="VectorBase:FBgn0085446"/>
<dbReference type="FlyBase" id="FBgn0085446">
    <property type="gene designation" value="CG34417"/>
</dbReference>
<dbReference type="EMBL" id="AY060231">
    <property type="protein sequence ID" value="AAL25270.1"/>
    <property type="molecule type" value="mRNA"/>
</dbReference>
<name>Q95TC5_DROME</name>
<dbReference type="AGR" id="FB:FBgn0085446"/>
<sequence>MPNSYQSPQLNKQGNSNSTTTSSTSVRSTTVVQQQHHQQQHQQIKPSIVETPATPQPQVPPEDEIPHNIVFNNVSAFTSMSRRNHEEDSHQGTQSGSRVNRLSKCDSWNQICQLQQTAGPSPAKYNQPGSPGELRRTKSGHSLAVPKLYEAGIDKAQVSEKQRTVAAYFSGQKSPTGGQVEELRTSMTTTTSSRKSAINRTKTSEKLSAAARKSLSSLTTTSNGNVSTAGLGMVVRGGGVGGIGGGAALSRSATMPHIANLNLLDESNVEDAFEQLMMGA</sequence>
<dbReference type="Bgee" id="FBgn0085446">
    <property type="expression patterns" value="Expressed in spermatocyte cyst cell (Drosophila) in testis and 223 other cell types or tissues"/>
</dbReference>
<feature type="compositionally biased region" description="Low complexity" evidence="1">
    <location>
        <begin position="18"/>
        <end position="43"/>
    </location>
</feature>
<accession>Q95TC5</accession>
<organism evidence="2">
    <name type="scientific">Drosophila melanogaster</name>
    <name type="common">Fruit fly</name>
    <dbReference type="NCBI Taxonomy" id="7227"/>
    <lineage>
        <taxon>Eukaryota</taxon>
        <taxon>Metazoa</taxon>
        <taxon>Ecdysozoa</taxon>
        <taxon>Arthropoda</taxon>
        <taxon>Hexapoda</taxon>
        <taxon>Insecta</taxon>
        <taxon>Pterygota</taxon>
        <taxon>Neoptera</taxon>
        <taxon>Endopterygota</taxon>
        <taxon>Diptera</taxon>
        <taxon>Brachycera</taxon>
        <taxon>Muscomorpha</taxon>
        <taxon>Ephydroidea</taxon>
        <taxon>Drosophilidae</taxon>
        <taxon>Drosophila</taxon>
        <taxon>Sophophora</taxon>
    </lineage>
</organism>
<feature type="compositionally biased region" description="Polar residues" evidence="1">
    <location>
        <begin position="91"/>
        <end position="100"/>
    </location>
</feature>
<dbReference type="OrthoDB" id="6381429at2759"/>
<protein>
    <submittedName>
        <fullName evidence="2">GH02414p</fullName>
    </submittedName>
</protein>
<dbReference type="AlphaFoldDB" id="Q95TC5"/>